<dbReference type="AlphaFoldDB" id="A0A811PFF8"/>
<evidence type="ECO:0008006" key="4">
    <source>
        <dbReference type="Google" id="ProtNLM"/>
    </source>
</evidence>
<name>A0A811PFF8_9POAL</name>
<proteinExistence type="predicted"/>
<dbReference type="OrthoDB" id="690997at2759"/>
<evidence type="ECO:0000256" key="1">
    <source>
        <dbReference type="SAM" id="SignalP"/>
    </source>
</evidence>
<dbReference type="Proteomes" id="UP000604825">
    <property type="component" value="Unassembled WGS sequence"/>
</dbReference>
<gene>
    <name evidence="2" type="ORF">NCGR_LOCUS28787</name>
</gene>
<keyword evidence="1" id="KW-0732">Signal</keyword>
<protein>
    <recommendedName>
        <fullName evidence="4">Glycine-rich protein</fullName>
    </recommendedName>
</protein>
<feature type="chain" id="PRO_5032781135" description="Glycine-rich protein" evidence="1">
    <location>
        <begin position="23"/>
        <end position="100"/>
    </location>
</feature>
<comment type="caution">
    <text evidence="2">The sequence shown here is derived from an EMBL/GenBank/DDBJ whole genome shotgun (WGS) entry which is preliminary data.</text>
</comment>
<dbReference type="InterPro" id="IPR010800">
    <property type="entry name" value="GRP"/>
</dbReference>
<accession>A0A811PFF8</accession>
<sequence length="100" mass="10602">MASKALLVLELLLAATFLVASANEQARATKEEKKAEVQDWRGGGGYPGGGGGWHGGGGYPGGHCRWGCCNRGYHGGCRCCSHPDQTPEPMYCPELVEVHN</sequence>
<dbReference type="EMBL" id="CAJGYO010000007">
    <property type="protein sequence ID" value="CAD6243874.1"/>
    <property type="molecule type" value="Genomic_DNA"/>
</dbReference>
<organism evidence="2 3">
    <name type="scientific">Miscanthus lutarioriparius</name>
    <dbReference type="NCBI Taxonomy" id="422564"/>
    <lineage>
        <taxon>Eukaryota</taxon>
        <taxon>Viridiplantae</taxon>
        <taxon>Streptophyta</taxon>
        <taxon>Embryophyta</taxon>
        <taxon>Tracheophyta</taxon>
        <taxon>Spermatophyta</taxon>
        <taxon>Magnoliopsida</taxon>
        <taxon>Liliopsida</taxon>
        <taxon>Poales</taxon>
        <taxon>Poaceae</taxon>
        <taxon>PACMAD clade</taxon>
        <taxon>Panicoideae</taxon>
        <taxon>Andropogonodae</taxon>
        <taxon>Andropogoneae</taxon>
        <taxon>Saccharinae</taxon>
        <taxon>Miscanthus</taxon>
    </lineage>
</organism>
<evidence type="ECO:0000313" key="3">
    <source>
        <dbReference type="Proteomes" id="UP000604825"/>
    </source>
</evidence>
<evidence type="ECO:0000313" key="2">
    <source>
        <dbReference type="EMBL" id="CAD6243874.1"/>
    </source>
</evidence>
<dbReference type="PANTHER" id="PTHR37389">
    <property type="entry name" value="NODULIN-24"/>
    <property type="match status" value="1"/>
</dbReference>
<feature type="signal peptide" evidence="1">
    <location>
        <begin position="1"/>
        <end position="22"/>
    </location>
</feature>
<keyword evidence="3" id="KW-1185">Reference proteome</keyword>
<dbReference type="Pfam" id="PF07172">
    <property type="entry name" value="GRP"/>
    <property type="match status" value="1"/>
</dbReference>
<dbReference type="PANTHER" id="PTHR37389:SF16">
    <property type="entry name" value="GLYCINE-RICH CELL WALL STRUCTURAL PROTEIN"/>
    <property type="match status" value="1"/>
</dbReference>
<reference evidence="2" key="1">
    <citation type="submission" date="2020-10" db="EMBL/GenBank/DDBJ databases">
        <authorList>
            <person name="Han B."/>
            <person name="Lu T."/>
            <person name="Zhao Q."/>
            <person name="Huang X."/>
            <person name="Zhao Y."/>
        </authorList>
    </citation>
    <scope>NUCLEOTIDE SEQUENCE</scope>
</reference>